<dbReference type="InterPro" id="IPR029035">
    <property type="entry name" value="DHS-like_NAD/FAD-binding_dom"/>
</dbReference>
<evidence type="ECO:0000256" key="9">
    <source>
        <dbReference type="ARBA" id="ARBA00022692"/>
    </source>
</evidence>
<feature type="transmembrane region" description="Helical" evidence="17">
    <location>
        <begin position="33"/>
        <end position="50"/>
    </location>
</feature>
<dbReference type="Pfam" id="PF02233">
    <property type="entry name" value="PNTB"/>
    <property type="match status" value="1"/>
</dbReference>
<keyword evidence="20" id="KW-1185">Reference proteome</keyword>
<dbReference type="PANTHER" id="PTHR44758">
    <property type="entry name" value="NAD(P) TRANSHYDROGENASE SUBUNIT BETA"/>
    <property type="match status" value="1"/>
</dbReference>
<reference evidence="19 20" key="2">
    <citation type="submission" date="2019-01" db="EMBL/GenBank/DDBJ databases">
        <title>Motilimonas pumilus sp. nov., isolated from the gut of sea cucumber (Apostichopus japonicus).</title>
        <authorList>
            <person name="Wang F.-Q."/>
            <person name="Ren L.-H."/>
            <person name="Lin Y.-W."/>
            <person name="Sun G.-H."/>
            <person name="Du Z.-J."/>
            <person name="Zhao J.-X."/>
            <person name="Liu X.-J."/>
            <person name="Liu L.-J."/>
        </authorList>
    </citation>
    <scope>NUCLEOTIDE SEQUENCE [LARGE SCALE GENOMIC DNA]</scope>
    <source>
        <strain evidence="19 20">PLHSC7-2</strain>
    </source>
</reference>
<dbReference type="GO" id="GO:0050661">
    <property type="term" value="F:NADP binding"/>
    <property type="evidence" value="ECO:0007669"/>
    <property type="project" value="InterPro"/>
</dbReference>
<feature type="domain" description="NADP transhydrogenase beta-like" evidence="18">
    <location>
        <begin position="7"/>
        <end position="486"/>
    </location>
</feature>
<dbReference type="EC" id="7.1.1.1" evidence="5 16"/>
<evidence type="ECO:0000256" key="8">
    <source>
        <dbReference type="ARBA" id="ARBA00022519"/>
    </source>
</evidence>
<evidence type="ECO:0000256" key="10">
    <source>
        <dbReference type="ARBA" id="ARBA00022857"/>
    </source>
</evidence>
<reference evidence="19 20" key="1">
    <citation type="submission" date="2018-09" db="EMBL/GenBank/DDBJ databases">
        <authorList>
            <person name="Wang F."/>
        </authorList>
    </citation>
    <scope>NUCLEOTIDE SEQUENCE [LARGE SCALE GENOMIC DNA]</scope>
    <source>
        <strain evidence="19 20">PLHSC7-2</strain>
    </source>
</reference>
<evidence type="ECO:0000256" key="16">
    <source>
        <dbReference type="PIRNR" id="PIRNR000204"/>
    </source>
</evidence>
<evidence type="ECO:0000256" key="15">
    <source>
        <dbReference type="ARBA" id="ARBA00048202"/>
    </source>
</evidence>
<dbReference type="InterPro" id="IPR034300">
    <property type="entry name" value="PNTB-like"/>
</dbReference>
<dbReference type="OrthoDB" id="9763786at2"/>
<feature type="transmembrane region" description="Helical" evidence="17">
    <location>
        <begin position="214"/>
        <end position="234"/>
    </location>
</feature>
<keyword evidence="9 17" id="KW-0812">Transmembrane</keyword>
<evidence type="ECO:0000256" key="6">
    <source>
        <dbReference type="ARBA" id="ARBA00014581"/>
    </source>
</evidence>
<evidence type="ECO:0000256" key="1">
    <source>
        <dbReference type="ARBA" id="ARBA00003943"/>
    </source>
</evidence>
<keyword evidence="14 16" id="KW-0472">Membrane</keyword>
<gene>
    <name evidence="19" type="ORF">D1Z90_00580</name>
</gene>
<keyword evidence="10 16" id="KW-0521">NADP</keyword>
<name>A0A418YJY0_9GAMM</name>
<evidence type="ECO:0000256" key="17">
    <source>
        <dbReference type="SAM" id="Phobius"/>
    </source>
</evidence>
<keyword evidence="8 16" id="KW-0997">Cell inner membrane</keyword>
<dbReference type="PANTHER" id="PTHR44758:SF1">
    <property type="entry name" value="NAD(P) TRANSHYDROGENASE SUBUNIT BETA"/>
    <property type="match status" value="1"/>
</dbReference>
<evidence type="ECO:0000256" key="12">
    <source>
        <dbReference type="ARBA" id="ARBA00022989"/>
    </source>
</evidence>
<organism evidence="19 20">
    <name type="scientific">Motilimonas pumila</name>
    <dbReference type="NCBI Taxonomy" id="2303987"/>
    <lineage>
        <taxon>Bacteria</taxon>
        <taxon>Pseudomonadati</taxon>
        <taxon>Pseudomonadota</taxon>
        <taxon>Gammaproteobacteria</taxon>
        <taxon>Alteromonadales</taxon>
        <taxon>Alteromonadales genera incertae sedis</taxon>
        <taxon>Motilimonas</taxon>
    </lineage>
</organism>
<evidence type="ECO:0000256" key="7">
    <source>
        <dbReference type="ARBA" id="ARBA00022475"/>
    </source>
</evidence>
<protein>
    <recommendedName>
        <fullName evidence="6 16">NAD(P) transhydrogenase subunit beta</fullName>
        <ecNumber evidence="5 16">7.1.1.1</ecNumber>
    </recommendedName>
    <alternativeName>
        <fullName evidence="16">Nicotinamide nucleotide transhydrogenase subunit beta</fullName>
    </alternativeName>
</protein>
<dbReference type="FunFam" id="3.40.50.1220:FF:000002">
    <property type="entry name" value="NAD(P) transhydrogenase subunit beta"/>
    <property type="match status" value="1"/>
</dbReference>
<evidence type="ECO:0000256" key="2">
    <source>
        <dbReference type="ARBA" id="ARBA00004429"/>
    </source>
</evidence>
<comment type="function">
    <text evidence="1 16">The transhydrogenation between NADH and NADP is coupled to respiration and ATP hydrolysis and functions as a proton pump across the membrane.</text>
</comment>
<dbReference type="GO" id="GO:0008750">
    <property type="term" value="F:proton-translocating NAD(P)+ transhydrogenase activity"/>
    <property type="evidence" value="ECO:0007669"/>
    <property type="project" value="UniProtKB-EC"/>
</dbReference>
<feature type="transmembrane region" description="Helical" evidence="17">
    <location>
        <begin position="86"/>
        <end position="107"/>
    </location>
</feature>
<comment type="similarity">
    <text evidence="3 16">Belongs to the PNT beta subunit family.</text>
</comment>
<dbReference type="Proteomes" id="UP000283255">
    <property type="component" value="Unassembled WGS sequence"/>
</dbReference>
<dbReference type="GO" id="GO:0005886">
    <property type="term" value="C:plasma membrane"/>
    <property type="evidence" value="ECO:0007669"/>
    <property type="project" value="UniProtKB-SubCell"/>
</dbReference>
<evidence type="ECO:0000256" key="14">
    <source>
        <dbReference type="ARBA" id="ARBA00023136"/>
    </source>
</evidence>
<evidence type="ECO:0000256" key="4">
    <source>
        <dbReference type="ARBA" id="ARBA00011870"/>
    </source>
</evidence>
<dbReference type="PIRSF" id="PIRSF000204">
    <property type="entry name" value="PNTB"/>
    <property type="match status" value="1"/>
</dbReference>
<evidence type="ECO:0000313" key="19">
    <source>
        <dbReference type="EMBL" id="RJG51265.1"/>
    </source>
</evidence>
<comment type="subcellular location">
    <subcellularLocation>
        <location evidence="2">Cell inner membrane</location>
        <topology evidence="2">Multi-pass membrane protein</topology>
    </subcellularLocation>
</comment>
<feature type="transmembrane region" description="Helical" evidence="17">
    <location>
        <begin position="191"/>
        <end position="208"/>
    </location>
</feature>
<keyword evidence="12 17" id="KW-1133">Transmembrane helix</keyword>
<keyword evidence="11 16" id="KW-1278">Translocase</keyword>
<evidence type="ECO:0000256" key="11">
    <source>
        <dbReference type="ARBA" id="ARBA00022967"/>
    </source>
</evidence>
<feature type="transmembrane region" description="Helical" evidence="17">
    <location>
        <begin position="6"/>
        <end position="24"/>
    </location>
</feature>
<dbReference type="InterPro" id="IPR012136">
    <property type="entry name" value="NADH_DH_b"/>
</dbReference>
<keyword evidence="13 16" id="KW-0520">NAD</keyword>
<keyword evidence="7 16" id="KW-1003">Cell membrane</keyword>
<evidence type="ECO:0000256" key="5">
    <source>
        <dbReference type="ARBA" id="ARBA00012943"/>
    </source>
</evidence>
<accession>A0A418YJY0</accession>
<dbReference type="SUPFAM" id="SSF52467">
    <property type="entry name" value="DHS-like NAD/FAD-binding domain"/>
    <property type="match status" value="1"/>
</dbReference>
<feature type="transmembrane region" description="Helical" evidence="17">
    <location>
        <begin position="148"/>
        <end position="170"/>
    </location>
</feature>
<evidence type="ECO:0000256" key="13">
    <source>
        <dbReference type="ARBA" id="ARBA00023027"/>
    </source>
</evidence>
<feature type="transmembrane region" description="Helical" evidence="17">
    <location>
        <begin position="56"/>
        <end position="74"/>
    </location>
</feature>
<sequence>MSDGIMTAAYIIAAILFILSLNGLSHQESAKRGNLFGICGMAIAIFATISSDGVTGLGWIIVAMVIGAAIGVHKAKKVEMTEMPELIAVLHSFVGLAAVFIGFNSFIDHEAPAAVEVAGSVAGNLPEAAVAAKAALQAAADEAHARHIIHLVEVFLGVFIGAVTFTGSIVAFGKLSGKFKSAPLNLPAKNMLNVAALGVSALLMMWFINAENGSTFALVVMTLIAFAFGVHLVASIGGADMPVVVSMLNSYSGWAAAATGFMLSNDLLIITGALVGSSGAILSYIMCKAMNRSFISVILGGFGAESGSVGGDDEQGEHYETSAEEVAEMLRNSRNVIIVPGYGMAVAQAQYPVADITRKLRDKGVNVRFGIHPVAGRLPGHMNVLLAEAKVPYDVVLEMDEINDDFAETDTVLVIGANDTVNPAAKEPGSPIAGMPVLEVWEATNVVVFKRSMASGYAGVQNPLFFKDNTSMLFGDAKASVDNILHAL</sequence>
<feature type="transmembrane region" description="Helical" evidence="17">
    <location>
        <begin position="267"/>
        <end position="287"/>
    </location>
</feature>
<proteinExistence type="inferred from homology"/>
<comment type="caution">
    <text evidence="19">The sequence shown here is derived from an EMBL/GenBank/DDBJ whole genome shotgun (WGS) entry which is preliminary data.</text>
</comment>
<dbReference type="NCBIfam" id="NF006974">
    <property type="entry name" value="PRK09444.1"/>
    <property type="match status" value="1"/>
</dbReference>
<dbReference type="EMBL" id="QZCH01000001">
    <property type="protein sequence ID" value="RJG51265.1"/>
    <property type="molecule type" value="Genomic_DNA"/>
</dbReference>
<comment type="catalytic activity">
    <reaction evidence="15 16">
        <text>NAD(+) + NADPH + H(+)(in) = NADH + NADP(+) + H(+)(out)</text>
        <dbReference type="Rhea" id="RHEA:47992"/>
        <dbReference type="ChEBI" id="CHEBI:15378"/>
        <dbReference type="ChEBI" id="CHEBI:57540"/>
        <dbReference type="ChEBI" id="CHEBI:57783"/>
        <dbReference type="ChEBI" id="CHEBI:57945"/>
        <dbReference type="ChEBI" id="CHEBI:58349"/>
        <dbReference type="EC" id="7.1.1.1"/>
    </reaction>
</comment>
<comment type="subunit">
    <text evidence="4">Heterodimer of an alpha and a beta chain.</text>
</comment>
<dbReference type="Gene3D" id="3.40.50.1220">
    <property type="entry name" value="TPP-binding domain"/>
    <property type="match status" value="1"/>
</dbReference>
<evidence type="ECO:0000259" key="18">
    <source>
        <dbReference type="Pfam" id="PF02233"/>
    </source>
</evidence>
<evidence type="ECO:0000256" key="3">
    <source>
        <dbReference type="ARBA" id="ARBA00007919"/>
    </source>
</evidence>
<dbReference type="AlphaFoldDB" id="A0A418YJY0"/>
<evidence type="ECO:0000313" key="20">
    <source>
        <dbReference type="Proteomes" id="UP000283255"/>
    </source>
</evidence>